<proteinExistence type="predicted"/>
<accession>A0ACD1A9A3</accession>
<evidence type="ECO:0000313" key="2">
    <source>
        <dbReference type="Proteomes" id="UP000594014"/>
    </source>
</evidence>
<keyword evidence="2" id="KW-1185">Reference proteome</keyword>
<dbReference type="EMBL" id="CP042469">
    <property type="protein sequence ID" value="QOX62871.1"/>
    <property type="molecule type" value="Genomic_DNA"/>
</dbReference>
<dbReference type="Proteomes" id="UP000594014">
    <property type="component" value="Chromosome"/>
</dbReference>
<evidence type="ECO:0000313" key="1">
    <source>
        <dbReference type="EMBL" id="QOX62871.1"/>
    </source>
</evidence>
<protein>
    <submittedName>
        <fullName evidence="1">Uncharacterized protein</fullName>
    </submittedName>
</protein>
<name>A0ACD1A9A3_9FIRM</name>
<gene>
    <name evidence="1" type="ORF">FRZ06_05705</name>
</gene>
<reference evidence="1" key="1">
    <citation type="submission" date="2019-08" db="EMBL/GenBank/DDBJ databases">
        <title>Genome sequence of Clostridiales bacterium MT110.</title>
        <authorList>
            <person name="Cao J."/>
        </authorList>
    </citation>
    <scope>NUCLEOTIDE SEQUENCE</scope>
    <source>
        <strain evidence="1">MT110</strain>
    </source>
</reference>
<organism evidence="1 2">
    <name type="scientific">Anoxybacterium hadale</name>
    <dbReference type="NCBI Taxonomy" id="3408580"/>
    <lineage>
        <taxon>Bacteria</taxon>
        <taxon>Bacillati</taxon>
        <taxon>Bacillota</taxon>
        <taxon>Clostridia</taxon>
        <taxon>Peptostreptococcales</taxon>
        <taxon>Anaerovoracaceae</taxon>
        <taxon>Anoxybacterium</taxon>
    </lineage>
</organism>
<sequence>MKRRLWLILGVSGALITSYTALFLLQSGAAEQTIHDPVILKTNENEYTESEVRARMALYCQKYSFSMEQLHDDPAFWNQMVDDIVYEYASSEIARELCIQEEPGVLNETEQKEAQAYFDTLLADIDGMGESQNSYLEKLGFTQDTLWTLSENQAYAARLLNYWSQDLVHSGDASKKNYEDLLNYTRRMWDEIHARVDRGEYVINQSPLLQVVTTQKEE</sequence>